<proteinExistence type="inferred from homology"/>
<sequence length="108" mass="12053">MAGLGLYLGPPSGRQFFHRPTGRFCDGRLYIDFVCERLKMSYLTPYLESSPGSNFTHGVNFAVAGAATESTAIPFPLSTQVLQFLHFKNRTRELRPQGDAHLLIIFTS</sequence>
<comment type="similarity">
    <text evidence="1">Belongs to the 'GDSL' lipolytic enzyme family.</text>
</comment>
<dbReference type="InterPro" id="IPR001087">
    <property type="entry name" value="GDSL"/>
</dbReference>
<gene>
    <name evidence="3" type="ORF">MUK42_18693</name>
</gene>
<keyword evidence="4" id="KW-1185">Reference proteome</keyword>
<evidence type="ECO:0000313" key="3">
    <source>
        <dbReference type="EMBL" id="URD79174.1"/>
    </source>
</evidence>
<dbReference type="AlphaFoldDB" id="A0A9E7EKL6"/>
<dbReference type="GO" id="GO:0016788">
    <property type="term" value="F:hydrolase activity, acting on ester bonds"/>
    <property type="evidence" value="ECO:0007669"/>
    <property type="project" value="InterPro"/>
</dbReference>
<reference evidence="3" key="1">
    <citation type="submission" date="2022-05" db="EMBL/GenBank/DDBJ databases">
        <title>The Musa troglodytarum L. genome provides insights into the mechanism of non-climacteric behaviour and enrichment of carotenoids.</title>
        <authorList>
            <person name="Wang J."/>
        </authorList>
    </citation>
    <scope>NUCLEOTIDE SEQUENCE</scope>
    <source>
        <tissue evidence="3">Leaf</tissue>
    </source>
</reference>
<accession>A0A9E7EKL6</accession>
<evidence type="ECO:0000256" key="1">
    <source>
        <dbReference type="ARBA" id="ARBA00008668"/>
    </source>
</evidence>
<dbReference type="InterPro" id="IPR036514">
    <property type="entry name" value="SGNH_hydro_sf"/>
</dbReference>
<dbReference type="PANTHER" id="PTHR22835:SF552">
    <property type="entry name" value="OS05G0133401 PROTEIN"/>
    <property type="match status" value="1"/>
</dbReference>
<evidence type="ECO:0000256" key="2">
    <source>
        <dbReference type="ARBA" id="ARBA00023180"/>
    </source>
</evidence>
<protein>
    <submittedName>
        <fullName evidence="3">Uncharacterized protein</fullName>
    </submittedName>
</protein>
<evidence type="ECO:0000313" key="4">
    <source>
        <dbReference type="Proteomes" id="UP001055439"/>
    </source>
</evidence>
<name>A0A9E7EKL6_9LILI</name>
<dbReference type="Gene3D" id="3.40.50.1110">
    <property type="entry name" value="SGNH hydrolase"/>
    <property type="match status" value="1"/>
</dbReference>
<organism evidence="3 4">
    <name type="scientific">Musa troglodytarum</name>
    <name type="common">fe'i banana</name>
    <dbReference type="NCBI Taxonomy" id="320322"/>
    <lineage>
        <taxon>Eukaryota</taxon>
        <taxon>Viridiplantae</taxon>
        <taxon>Streptophyta</taxon>
        <taxon>Embryophyta</taxon>
        <taxon>Tracheophyta</taxon>
        <taxon>Spermatophyta</taxon>
        <taxon>Magnoliopsida</taxon>
        <taxon>Liliopsida</taxon>
        <taxon>Zingiberales</taxon>
        <taxon>Musaceae</taxon>
        <taxon>Musa</taxon>
    </lineage>
</organism>
<dbReference type="EMBL" id="CP097503">
    <property type="protein sequence ID" value="URD79174.1"/>
    <property type="molecule type" value="Genomic_DNA"/>
</dbReference>
<dbReference type="PANTHER" id="PTHR22835">
    <property type="entry name" value="ZINC FINGER FYVE DOMAIN CONTAINING PROTEIN"/>
    <property type="match status" value="1"/>
</dbReference>
<keyword evidence="2" id="KW-0325">Glycoprotein</keyword>
<dbReference type="OrthoDB" id="655468at2759"/>
<dbReference type="Pfam" id="PF00657">
    <property type="entry name" value="Lipase_GDSL"/>
    <property type="match status" value="1"/>
</dbReference>
<dbReference type="Proteomes" id="UP001055439">
    <property type="component" value="Chromosome 10"/>
</dbReference>